<dbReference type="SUPFAM" id="SSF56317">
    <property type="entry name" value="Carbon-nitrogen hydrolase"/>
    <property type="match status" value="1"/>
</dbReference>
<evidence type="ECO:0000256" key="7">
    <source>
        <dbReference type="HAMAP-Rule" id="MF_02090"/>
    </source>
</evidence>
<feature type="domain" description="CN hydrolase" evidence="10">
    <location>
        <begin position="1"/>
        <end position="251"/>
    </location>
</feature>
<dbReference type="PANTHER" id="PTHR23090:SF9">
    <property type="entry name" value="GLUTAMINE-DEPENDENT NAD(+) SYNTHETASE"/>
    <property type="match status" value="1"/>
</dbReference>
<dbReference type="InterPro" id="IPR014445">
    <property type="entry name" value="Gln-dep_NAD_synthase"/>
</dbReference>
<gene>
    <name evidence="7" type="primary">nadE</name>
    <name evidence="11" type="ORF">DRP53_10865</name>
</gene>
<dbReference type="InterPro" id="IPR022310">
    <property type="entry name" value="NAD/GMP_synthase"/>
</dbReference>
<dbReference type="InterPro" id="IPR036526">
    <property type="entry name" value="C-N_Hydrolase_sf"/>
</dbReference>
<feature type="binding site" evidence="7">
    <location>
        <position position="114"/>
    </location>
    <ligand>
        <name>L-glutamine</name>
        <dbReference type="ChEBI" id="CHEBI:58359"/>
    </ligand>
</feature>
<evidence type="ECO:0000256" key="6">
    <source>
        <dbReference type="ARBA" id="ARBA00023027"/>
    </source>
</evidence>
<protein>
    <recommendedName>
        <fullName evidence="7 8">Glutamine-dependent NAD(+) synthetase</fullName>
        <ecNumber evidence="7 8">6.3.5.1</ecNumber>
    </recommendedName>
    <alternativeName>
        <fullName evidence="7 8">NAD(+) synthase [glutamine-hydrolyzing]</fullName>
    </alternativeName>
</protein>
<evidence type="ECO:0000256" key="2">
    <source>
        <dbReference type="ARBA" id="ARBA00007145"/>
    </source>
</evidence>
<feature type="binding site" evidence="7">
    <location>
        <position position="373"/>
    </location>
    <ligand>
        <name>deamido-NAD(+)</name>
        <dbReference type="ChEBI" id="CHEBI:58437"/>
        <note>ligand shared between two neighboring subunits</note>
    </ligand>
</feature>
<organism evidence="11 12">
    <name type="scientific">candidate division WOR-3 bacterium</name>
    <dbReference type="NCBI Taxonomy" id="2052148"/>
    <lineage>
        <taxon>Bacteria</taxon>
        <taxon>Bacteria division WOR-3</taxon>
    </lineage>
</organism>
<evidence type="ECO:0000256" key="8">
    <source>
        <dbReference type="PIRNR" id="PIRNR006630"/>
    </source>
</evidence>
<dbReference type="CDD" id="cd00553">
    <property type="entry name" value="NAD_synthase"/>
    <property type="match status" value="1"/>
</dbReference>
<feature type="active site" description="Proton acceptor; for glutaminase activity" evidence="7">
    <location>
        <position position="38"/>
    </location>
</feature>
<dbReference type="GO" id="GO:0005737">
    <property type="term" value="C:cytoplasm"/>
    <property type="evidence" value="ECO:0007669"/>
    <property type="project" value="InterPro"/>
</dbReference>
<keyword evidence="3 7" id="KW-0436">Ligase</keyword>
<evidence type="ECO:0000256" key="3">
    <source>
        <dbReference type="ARBA" id="ARBA00022598"/>
    </source>
</evidence>
<feature type="binding site" evidence="7">
    <location>
        <position position="512"/>
    </location>
    <ligand>
        <name>deamido-NAD(+)</name>
        <dbReference type="ChEBI" id="CHEBI:58437"/>
        <note>ligand shared between two neighboring subunits</note>
    </ligand>
</feature>
<keyword evidence="6 7" id="KW-0520">NAD</keyword>
<reference evidence="11 12" key="1">
    <citation type="submission" date="2018-06" db="EMBL/GenBank/DDBJ databases">
        <title>Extensive metabolic versatility and redundancy in microbially diverse, dynamic hydrothermal sediments.</title>
        <authorList>
            <person name="Dombrowski N."/>
            <person name="Teske A."/>
            <person name="Baker B.J."/>
        </authorList>
    </citation>
    <scope>NUCLEOTIDE SEQUENCE [LARGE SCALE GENOMIC DNA]</scope>
    <source>
        <strain evidence="11">B36_G15</strain>
    </source>
</reference>
<dbReference type="GO" id="GO:0009435">
    <property type="term" value="P:NAD+ biosynthetic process"/>
    <property type="evidence" value="ECO:0007669"/>
    <property type="project" value="UniProtKB-UniRule"/>
</dbReference>
<dbReference type="InterPro" id="IPR003010">
    <property type="entry name" value="C-N_Hydrolase"/>
</dbReference>
<evidence type="ECO:0000256" key="5">
    <source>
        <dbReference type="ARBA" id="ARBA00022840"/>
    </source>
</evidence>
<accession>A0A660SC15</accession>
<comment type="function">
    <text evidence="7">Catalyzes the ATP-dependent amidation of deamido-NAD to form NAD. Uses L-glutamine as a nitrogen source.</text>
</comment>
<evidence type="ECO:0000256" key="1">
    <source>
        <dbReference type="ARBA" id="ARBA00005188"/>
    </source>
</evidence>
<feature type="binding site" evidence="7">
    <location>
        <position position="397"/>
    </location>
    <ligand>
        <name>ATP</name>
        <dbReference type="ChEBI" id="CHEBI:30616"/>
    </ligand>
</feature>
<dbReference type="HAMAP" id="MF_02090">
    <property type="entry name" value="NadE_glutamine_dep"/>
    <property type="match status" value="1"/>
</dbReference>
<dbReference type="Proteomes" id="UP000268469">
    <property type="component" value="Unassembled WGS sequence"/>
</dbReference>
<feature type="binding site" evidence="7">
    <location>
        <position position="187"/>
    </location>
    <ligand>
        <name>L-glutamine</name>
        <dbReference type="ChEBI" id="CHEBI:58359"/>
    </ligand>
</feature>
<dbReference type="FunFam" id="3.40.50.620:FF:000106">
    <property type="entry name" value="Glutamine-dependent NAD(+) synthetase"/>
    <property type="match status" value="1"/>
</dbReference>
<dbReference type="EC" id="6.3.5.1" evidence="7 8"/>
<dbReference type="InterPro" id="IPR003694">
    <property type="entry name" value="NAD_synthase"/>
</dbReference>
<dbReference type="Pfam" id="PF00795">
    <property type="entry name" value="CN_hydrolase"/>
    <property type="match status" value="1"/>
</dbReference>
<dbReference type="InterPro" id="IPR014729">
    <property type="entry name" value="Rossmann-like_a/b/a_fold"/>
</dbReference>
<feature type="binding site" evidence="7">
    <location>
        <begin position="289"/>
        <end position="296"/>
    </location>
    <ligand>
        <name>ATP</name>
        <dbReference type="ChEBI" id="CHEBI:30616"/>
    </ligand>
</feature>
<evidence type="ECO:0000259" key="10">
    <source>
        <dbReference type="PROSITE" id="PS50263"/>
    </source>
</evidence>
<feature type="active site" description="Nucleophile; for glutaminase activity" evidence="7">
    <location>
        <position position="144"/>
    </location>
</feature>
<evidence type="ECO:0000313" key="11">
    <source>
        <dbReference type="EMBL" id="RKX68385.1"/>
    </source>
</evidence>
<dbReference type="SUPFAM" id="SSF52402">
    <property type="entry name" value="Adenine nucleotide alpha hydrolases-like"/>
    <property type="match status" value="1"/>
</dbReference>
<dbReference type="NCBIfam" id="TIGR00552">
    <property type="entry name" value="nadE"/>
    <property type="match status" value="1"/>
</dbReference>
<name>A0A660SC15_UNCW3</name>
<evidence type="ECO:0000256" key="4">
    <source>
        <dbReference type="ARBA" id="ARBA00022741"/>
    </source>
</evidence>
<dbReference type="EMBL" id="QNBE01000169">
    <property type="protein sequence ID" value="RKX68385.1"/>
    <property type="molecule type" value="Genomic_DNA"/>
</dbReference>
<dbReference type="Gene3D" id="3.60.110.10">
    <property type="entry name" value="Carbon-nitrogen hydrolase"/>
    <property type="match status" value="1"/>
</dbReference>
<dbReference type="GO" id="GO:0004359">
    <property type="term" value="F:glutaminase activity"/>
    <property type="evidence" value="ECO:0007669"/>
    <property type="project" value="InterPro"/>
</dbReference>
<dbReference type="GO" id="GO:0008795">
    <property type="term" value="F:NAD+ synthase activity"/>
    <property type="evidence" value="ECO:0007669"/>
    <property type="project" value="UniProtKB-UniRule"/>
</dbReference>
<dbReference type="CDD" id="cd07570">
    <property type="entry name" value="GAT_Gln-NAD-synth"/>
    <property type="match status" value="1"/>
</dbReference>
<feature type="active site" description="For glutaminase activity" evidence="7">
    <location>
        <position position="108"/>
    </location>
</feature>
<comment type="catalytic activity">
    <reaction evidence="7 8">
        <text>deamido-NAD(+) + L-glutamine + ATP + H2O = L-glutamate + AMP + diphosphate + NAD(+) + H(+)</text>
        <dbReference type="Rhea" id="RHEA:24384"/>
        <dbReference type="ChEBI" id="CHEBI:15377"/>
        <dbReference type="ChEBI" id="CHEBI:15378"/>
        <dbReference type="ChEBI" id="CHEBI:29985"/>
        <dbReference type="ChEBI" id="CHEBI:30616"/>
        <dbReference type="ChEBI" id="CHEBI:33019"/>
        <dbReference type="ChEBI" id="CHEBI:57540"/>
        <dbReference type="ChEBI" id="CHEBI:58359"/>
        <dbReference type="ChEBI" id="CHEBI:58437"/>
        <dbReference type="ChEBI" id="CHEBI:456215"/>
        <dbReference type="EC" id="6.3.5.1"/>
    </reaction>
</comment>
<proteinExistence type="inferred from homology"/>
<dbReference type="UniPathway" id="UPA00253">
    <property type="reaction ID" value="UER00334"/>
</dbReference>
<sequence>MKIGIAQLNPVVGDFQGNLKKLEEALAKAECDLLVFPELFLTGYPPRDLLERPGFIQRAEVAIDEVGRLSQRYPEMGLIIGAPLREGERLYNAALLISKGEIIAIQAKSLLPNYDVFDEMRYFTPAEEVKPVEFKGKRLGITICEDAWNDPQLGVSRRYHYDPVANLAQKGVDLFINIAASPFSIGKEEIRFRIIRYHARKHSRPFIFINQVGANDELIFDGRSMCLDGEGRPIAVLPPFKEAIEVIDIRTEKRCHYQPQDRIESVYEALVLGIQDYMGKCGFTRAVLGLSGGIDSSVTACLACEAIGAKNVLGVAMPSPYSSPESVDLAQKLASNLGIQLEVISITDVYECYRKSLSPSLQLGNGVDITLENIQARIRGNILMAISNRFGHLVLSTGNKSELAVGYCTLYGDMTGGLAVISDVPKTMVYQLAEYINRKREIIPQEIIDRAPSAELKPDQKDQDTLPPYEILDQILYHYIDEHKTQQEIVKMGFDPEVVQWVVRAVNRNEYKRRQAAPGLKVTTRAFGVGWRMPIAARYNV</sequence>
<comment type="pathway">
    <text evidence="1 7 8">Cofactor biosynthesis; NAD(+) biosynthesis; NAD(+) from deamido-NAD(+) (L-Gln route): step 1/1.</text>
</comment>
<comment type="caution">
    <text evidence="11">The sequence shown here is derived from an EMBL/GenBank/DDBJ whole genome shotgun (WGS) entry which is preliminary data.</text>
</comment>
<feature type="binding site" evidence="7">
    <location>
        <position position="402"/>
    </location>
    <ligand>
        <name>deamido-NAD(+)</name>
        <dbReference type="ChEBI" id="CHEBI:58437"/>
        <note>ligand shared between two neighboring subunits</note>
    </ligand>
</feature>
<dbReference type="Pfam" id="PF02540">
    <property type="entry name" value="NAD_synthase"/>
    <property type="match status" value="1"/>
</dbReference>
<dbReference type="PANTHER" id="PTHR23090">
    <property type="entry name" value="NH 3 /GLUTAMINE-DEPENDENT NAD + SYNTHETASE"/>
    <property type="match status" value="1"/>
</dbReference>
<dbReference type="Gene3D" id="3.40.50.620">
    <property type="entry name" value="HUPs"/>
    <property type="match status" value="1"/>
</dbReference>
<evidence type="ECO:0000313" key="12">
    <source>
        <dbReference type="Proteomes" id="UP000268469"/>
    </source>
</evidence>
<dbReference type="GO" id="GO:0003952">
    <property type="term" value="F:NAD+ synthase (glutamine-hydrolyzing) activity"/>
    <property type="evidence" value="ECO:0007669"/>
    <property type="project" value="UniProtKB-UniRule"/>
</dbReference>
<dbReference type="NCBIfam" id="NF010588">
    <property type="entry name" value="PRK13981.1"/>
    <property type="match status" value="1"/>
</dbReference>
<comment type="similarity">
    <text evidence="9">Belongs to the NAD synthetase family.</text>
</comment>
<dbReference type="AlphaFoldDB" id="A0A660SC15"/>
<dbReference type="PROSITE" id="PS50263">
    <property type="entry name" value="CN_HYDROLASE"/>
    <property type="match status" value="1"/>
</dbReference>
<dbReference type="GO" id="GO:0005524">
    <property type="term" value="F:ATP binding"/>
    <property type="evidence" value="ECO:0007669"/>
    <property type="project" value="UniProtKB-UniRule"/>
</dbReference>
<comment type="caution">
    <text evidence="7">Lacks conserved residue(s) required for the propagation of feature annotation.</text>
</comment>
<comment type="similarity">
    <text evidence="2 7 8">In the C-terminal section; belongs to the NAD synthetase family.</text>
</comment>
<dbReference type="PIRSF" id="PIRSF006630">
    <property type="entry name" value="NADS_GAT"/>
    <property type="match status" value="1"/>
</dbReference>
<feature type="binding site" evidence="7">
    <location>
        <position position="181"/>
    </location>
    <ligand>
        <name>L-glutamine</name>
        <dbReference type="ChEBI" id="CHEBI:58359"/>
    </ligand>
</feature>
<keyword evidence="4 7" id="KW-0547">Nucleotide-binding</keyword>
<keyword evidence="5 7" id="KW-0067">ATP-binding</keyword>
<evidence type="ECO:0000256" key="9">
    <source>
        <dbReference type="RuleBase" id="RU003811"/>
    </source>
</evidence>